<gene>
    <name evidence="1" type="ORF">CRG98_021552</name>
</gene>
<evidence type="ECO:0000313" key="2">
    <source>
        <dbReference type="Proteomes" id="UP000233551"/>
    </source>
</evidence>
<accession>A0A2I0JP52</accession>
<organism evidence="1 2">
    <name type="scientific">Punica granatum</name>
    <name type="common">Pomegranate</name>
    <dbReference type="NCBI Taxonomy" id="22663"/>
    <lineage>
        <taxon>Eukaryota</taxon>
        <taxon>Viridiplantae</taxon>
        <taxon>Streptophyta</taxon>
        <taxon>Embryophyta</taxon>
        <taxon>Tracheophyta</taxon>
        <taxon>Spermatophyta</taxon>
        <taxon>Magnoliopsida</taxon>
        <taxon>eudicotyledons</taxon>
        <taxon>Gunneridae</taxon>
        <taxon>Pentapetalae</taxon>
        <taxon>rosids</taxon>
        <taxon>malvids</taxon>
        <taxon>Myrtales</taxon>
        <taxon>Lythraceae</taxon>
        <taxon>Punica</taxon>
    </lineage>
</organism>
<sequence>MRLGLGKHLPINYPPRGGFGGRKIHGQTQLAGHKYLVVDTPQWKNIPQIFSLRNIESRSANQRTALDINQGTILNRWDTWRAAVREITSLPSDLRSRSSSSLPWLSLSPTCPFCACGGPPLLGGMHAWPIHVMRDVSA</sequence>
<protein>
    <submittedName>
        <fullName evidence="1">Uncharacterized protein</fullName>
    </submittedName>
</protein>
<proteinExistence type="predicted"/>
<comment type="caution">
    <text evidence="1">The sequence shown here is derived from an EMBL/GenBank/DDBJ whole genome shotgun (WGS) entry which is preliminary data.</text>
</comment>
<name>A0A2I0JP52_PUNGR</name>
<keyword evidence="2" id="KW-1185">Reference proteome</keyword>
<evidence type="ECO:0000313" key="1">
    <source>
        <dbReference type="EMBL" id="PKI58059.1"/>
    </source>
</evidence>
<dbReference type="Proteomes" id="UP000233551">
    <property type="component" value="Unassembled WGS sequence"/>
</dbReference>
<dbReference type="AlphaFoldDB" id="A0A2I0JP52"/>
<dbReference type="EMBL" id="PGOL01001446">
    <property type="protein sequence ID" value="PKI58059.1"/>
    <property type="molecule type" value="Genomic_DNA"/>
</dbReference>
<reference evidence="1 2" key="1">
    <citation type="submission" date="2017-11" db="EMBL/GenBank/DDBJ databases">
        <title>De-novo sequencing of pomegranate (Punica granatum L.) genome.</title>
        <authorList>
            <person name="Akparov Z."/>
            <person name="Amiraslanov A."/>
            <person name="Hajiyeva S."/>
            <person name="Abbasov M."/>
            <person name="Kaur K."/>
            <person name="Hamwieh A."/>
            <person name="Solovyev V."/>
            <person name="Salamov A."/>
            <person name="Braich B."/>
            <person name="Kosarev P."/>
            <person name="Mahmoud A."/>
            <person name="Hajiyev E."/>
            <person name="Babayeva S."/>
            <person name="Izzatullayeva V."/>
            <person name="Mammadov A."/>
            <person name="Mammadov A."/>
            <person name="Sharifova S."/>
            <person name="Ojaghi J."/>
            <person name="Eynullazada K."/>
            <person name="Bayramov B."/>
            <person name="Abdulazimova A."/>
            <person name="Shahmuradov I."/>
        </authorList>
    </citation>
    <scope>NUCLEOTIDE SEQUENCE [LARGE SCALE GENOMIC DNA]</scope>
    <source>
        <strain evidence="2">cv. AG2017</strain>
        <tissue evidence="1">Leaf</tissue>
    </source>
</reference>